<evidence type="ECO:0000313" key="4">
    <source>
        <dbReference type="EMBL" id="MDI9240661.1"/>
    </source>
</evidence>
<feature type="modified residue" description="4-aspartylphosphate" evidence="2">
    <location>
        <position position="54"/>
    </location>
</feature>
<dbReference type="Proteomes" id="UP001321580">
    <property type="component" value="Unassembled WGS sequence"/>
</dbReference>
<dbReference type="PANTHER" id="PTHR44591">
    <property type="entry name" value="STRESS RESPONSE REGULATOR PROTEIN 1"/>
    <property type="match status" value="1"/>
</dbReference>
<dbReference type="InterPro" id="IPR011006">
    <property type="entry name" value="CheY-like_superfamily"/>
</dbReference>
<gene>
    <name evidence="4" type="ORF">QLQ15_17290</name>
</gene>
<protein>
    <submittedName>
        <fullName evidence="4">Response regulator</fullName>
    </submittedName>
</protein>
<accession>A0ABT6XKV4</accession>
<dbReference type="SUPFAM" id="SSF52172">
    <property type="entry name" value="CheY-like"/>
    <property type="match status" value="1"/>
</dbReference>
<keyword evidence="1 2" id="KW-0597">Phosphoprotein</keyword>
<organism evidence="4 5">
    <name type="scientific">Lysobacter stagni</name>
    <dbReference type="NCBI Taxonomy" id="3045172"/>
    <lineage>
        <taxon>Bacteria</taxon>
        <taxon>Pseudomonadati</taxon>
        <taxon>Pseudomonadota</taxon>
        <taxon>Gammaproteobacteria</taxon>
        <taxon>Lysobacterales</taxon>
        <taxon>Lysobacteraceae</taxon>
        <taxon>Lysobacter</taxon>
    </lineage>
</organism>
<comment type="caution">
    <text evidence="4">The sequence shown here is derived from an EMBL/GenBank/DDBJ whole genome shotgun (WGS) entry which is preliminary data.</text>
</comment>
<dbReference type="PROSITE" id="PS50110">
    <property type="entry name" value="RESPONSE_REGULATORY"/>
    <property type="match status" value="1"/>
</dbReference>
<dbReference type="PANTHER" id="PTHR44591:SF21">
    <property type="entry name" value="TWO-COMPONENT RESPONSE REGULATOR"/>
    <property type="match status" value="1"/>
</dbReference>
<evidence type="ECO:0000259" key="3">
    <source>
        <dbReference type="PROSITE" id="PS50110"/>
    </source>
</evidence>
<sequence length="121" mass="12926">MAEARLLFVEDEDDLRMLVGEALRMLGFHVVAVADGPSALAAMQESSFDVLVSDVSMPHGISGIELAEHTLRVQPGARIVLASGFARAQLPPLPPGVSFLPKPYRIGQLAALIRERLPVSG</sequence>
<evidence type="ECO:0000256" key="2">
    <source>
        <dbReference type="PROSITE-ProRule" id="PRU00169"/>
    </source>
</evidence>
<dbReference type="RefSeq" id="WP_283214146.1">
    <property type="nucleotide sequence ID" value="NZ_JASGBI010000002.1"/>
</dbReference>
<reference evidence="4 5" key="1">
    <citation type="submission" date="2023-05" db="EMBL/GenBank/DDBJ databases">
        <title>Lysobacter sp. strain LF1 Genome sequencing and assembly.</title>
        <authorList>
            <person name="Jung Y."/>
        </authorList>
    </citation>
    <scope>NUCLEOTIDE SEQUENCE [LARGE SCALE GENOMIC DNA]</scope>
    <source>
        <strain evidence="4 5">LF1</strain>
    </source>
</reference>
<feature type="domain" description="Response regulatory" evidence="3">
    <location>
        <begin position="5"/>
        <end position="117"/>
    </location>
</feature>
<keyword evidence="5" id="KW-1185">Reference proteome</keyword>
<proteinExistence type="predicted"/>
<dbReference type="InterPro" id="IPR050595">
    <property type="entry name" value="Bact_response_regulator"/>
</dbReference>
<dbReference type="EMBL" id="JASGBI010000002">
    <property type="protein sequence ID" value="MDI9240661.1"/>
    <property type="molecule type" value="Genomic_DNA"/>
</dbReference>
<dbReference type="InterPro" id="IPR001789">
    <property type="entry name" value="Sig_transdc_resp-reg_receiver"/>
</dbReference>
<dbReference type="Gene3D" id="3.40.50.2300">
    <property type="match status" value="1"/>
</dbReference>
<dbReference type="SMART" id="SM00448">
    <property type="entry name" value="REC"/>
    <property type="match status" value="1"/>
</dbReference>
<evidence type="ECO:0000256" key="1">
    <source>
        <dbReference type="ARBA" id="ARBA00022553"/>
    </source>
</evidence>
<name>A0ABT6XKV4_9GAMM</name>
<dbReference type="Pfam" id="PF00072">
    <property type="entry name" value="Response_reg"/>
    <property type="match status" value="1"/>
</dbReference>
<evidence type="ECO:0000313" key="5">
    <source>
        <dbReference type="Proteomes" id="UP001321580"/>
    </source>
</evidence>